<sequence>MQQHLHARDLVLAEEPHCLLRWVALMPTESLRRQQGFRQFIAECRSEISSPIKSNR</sequence>
<evidence type="ECO:0000313" key="2">
    <source>
        <dbReference type="Proteomes" id="UP000011529"/>
    </source>
</evidence>
<accession>M2B110</accession>
<organism evidence="1 2">
    <name type="scientific">Rhodopirellula europaea 6C</name>
    <dbReference type="NCBI Taxonomy" id="1263867"/>
    <lineage>
        <taxon>Bacteria</taxon>
        <taxon>Pseudomonadati</taxon>
        <taxon>Planctomycetota</taxon>
        <taxon>Planctomycetia</taxon>
        <taxon>Pirellulales</taxon>
        <taxon>Pirellulaceae</taxon>
        <taxon>Rhodopirellula</taxon>
    </lineage>
</organism>
<evidence type="ECO:0000313" key="1">
    <source>
        <dbReference type="EMBL" id="EMB18592.1"/>
    </source>
</evidence>
<gene>
    <name evidence="1" type="ORF">RE6C_00661</name>
</gene>
<dbReference type="AlphaFoldDB" id="M2B110"/>
<name>M2B110_9BACT</name>
<dbReference type="EMBL" id="ANMO01000031">
    <property type="protein sequence ID" value="EMB18592.1"/>
    <property type="molecule type" value="Genomic_DNA"/>
</dbReference>
<keyword evidence="2" id="KW-1185">Reference proteome</keyword>
<dbReference type="Proteomes" id="UP000011529">
    <property type="component" value="Unassembled WGS sequence"/>
</dbReference>
<proteinExistence type="predicted"/>
<comment type="caution">
    <text evidence="1">The sequence shown here is derived from an EMBL/GenBank/DDBJ whole genome shotgun (WGS) entry which is preliminary data.</text>
</comment>
<reference evidence="1" key="1">
    <citation type="submission" date="2012-11" db="EMBL/GenBank/DDBJ databases">
        <title>Permanent draft genomes of Rhodopirellula europaea strain SH398 and 6C.</title>
        <authorList>
            <person name="Richter M."/>
            <person name="Richter-Heitmann T."/>
            <person name="Frank C."/>
            <person name="Harder J."/>
            <person name="Glockner F.O."/>
        </authorList>
    </citation>
    <scope>NUCLEOTIDE SEQUENCE</scope>
    <source>
        <strain evidence="1">6C</strain>
    </source>
</reference>
<reference evidence="1" key="2">
    <citation type="journal article" date="2013" name="Mar. Genomics">
        <title>Expression of sulfatases in Rhodopirellula baltica and the diversity of sulfatases in the genus Rhodopirellula.</title>
        <authorList>
            <person name="Wegner C.E."/>
            <person name="Richter-Heitmann T."/>
            <person name="Klindworth A."/>
            <person name="Klockow C."/>
            <person name="Richter M."/>
            <person name="Achstetter T."/>
            <person name="Glockner F.O."/>
            <person name="Harder J."/>
        </authorList>
    </citation>
    <scope>NUCLEOTIDE SEQUENCE [LARGE SCALE GENOMIC DNA]</scope>
    <source>
        <strain evidence="1">6C</strain>
    </source>
</reference>
<protein>
    <submittedName>
        <fullName evidence="1">Uncharacterized protein</fullName>
    </submittedName>
</protein>